<sequence>MEKTIETILSHRSVRVRDSNLVKKKLTEMLKGGNDQLGVISDFDFTLTRSVDHDGMPCFSSHNVLNQLLYALHPELEEEIRAVNAKYIAIEYDPRLSREEKLPYMIEWWTKAHDKYIEFRIHREEIEQFVANAKIELRARWSEARSVTHSLPTDQCASCVPGVVSACSEPLIHVFCKDASVIPKDAPFYDDIAHRGNILLLGDSLGDLHMDVGVAHKGTVLKIGFLNSRVDDLLESYLDGFDIVLVEDQTMDVPDLILQALLENSKKLD</sequence>
<reference evidence="9 10" key="1">
    <citation type="submission" date="2015-09" db="EMBL/GenBank/DDBJ databases">
        <title>Draft genome of the parasitic nematode Teladorsagia circumcincta isolate WARC Sus (inbred).</title>
        <authorList>
            <person name="Mitreva M."/>
        </authorList>
    </citation>
    <scope>NUCLEOTIDE SEQUENCE [LARGE SCALE GENOMIC DNA]</scope>
    <source>
        <strain evidence="9 10">S</strain>
    </source>
</reference>
<accession>A0A2G9V117</accession>
<keyword evidence="5" id="KW-0547">Nucleotide-binding</keyword>
<dbReference type="PANTHER" id="PTHR13045:SF0">
    <property type="entry name" value="7-METHYLGUANOSINE PHOSPHATE-SPECIFIC 5'-NUCLEOTIDASE"/>
    <property type="match status" value="1"/>
</dbReference>
<evidence type="ECO:0000256" key="3">
    <source>
        <dbReference type="ARBA" id="ARBA00012643"/>
    </source>
</evidence>
<evidence type="ECO:0000256" key="8">
    <source>
        <dbReference type="ARBA" id="ARBA00023080"/>
    </source>
</evidence>
<dbReference type="GO" id="GO:0000287">
    <property type="term" value="F:magnesium ion binding"/>
    <property type="evidence" value="ECO:0007669"/>
    <property type="project" value="InterPro"/>
</dbReference>
<dbReference type="GO" id="GO:0009117">
    <property type="term" value="P:nucleotide metabolic process"/>
    <property type="evidence" value="ECO:0007669"/>
    <property type="project" value="UniProtKB-KW"/>
</dbReference>
<dbReference type="EMBL" id="KZ345141">
    <property type="protein sequence ID" value="PIO75450.1"/>
    <property type="molecule type" value="Genomic_DNA"/>
</dbReference>
<dbReference type="InterPro" id="IPR036412">
    <property type="entry name" value="HAD-like_sf"/>
</dbReference>
<dbReference type="EC" id="3.1.3.5" evidence="3"/>
<keyword evidence="6" id="KW-0378">Hydrolase</keyword>
<dbReference type="FunFam" id="1.10.150.340:FF:000001">
    <property type="entry name" value="Cytosolic 5-nucleotidase 3-like"/>
    <property type="match status" value="1"/>
</dbReference>
<dbReference type="GO" id="GO:0008253">
    <property type="term" value="F:5'-nucleotidase activity"/>
    <property type="evidence" value="ECO:0007669"/>
    <property type="project" value="UniProtKB-EC"/>
</dbReference>
<evidence type="ECO:0000313" key="10">
    <source>
        <dbReference type="Proteomes" id="UP000230423"/>
    </source>
</evidence>
<dbReference type="GO" id="GO:0005737">
    <property type="term" value="C:cytoplasm"/>
    <property type="evidence" value="ECO:0007669"/>
    <property type="project" value="InterPro"/>
</dbReference>
<evidence type="ECO:0000256" key="6">
    <source>
        <dbReference type="ARBA" id="ARBA00022801"/>
    </source>
</evidence>
<evidence type="ECO:0000313" key="9">
    <source>
        <dbReference type="EMBL" id="PIO75450.1"/>
    </source>
</evidence>
<evidence type="ECO:0000256" key="2">
    <source>
        <dbReference type="ARBA" id="ARBA00008389"/>
    </source>
</evidence>
<dbReference type="SUPFAM" id="SSF56784">
    <property type="entry name" value="HAD-like"/>
    <property type="match status" value="1"/>
</dbReference>
<keyword evidence="4" id="KW-0479">Metal-binding</keyword>
<evidence type="ECO:0000256" key="4">
    <source>
        <dbReference type="ARBA" id="ARBA00022723"/>
    </source>
</evidence>
<evidence type="ECO:0000256" key="1">
    <source>
        <dbReference type="ARBA" id="ARBA00000815"/>
    </source>
</evidence>
<dbReference type="Gene3D" id="3.40.50.1000">
    <property type="entry name" value="HAD superfamily/HAD-like"/>
    <property type="match status" value="2"/>
</dbReference>
<dbReference type="InterPro" id="IPR023214">
    <property type="entry name" value="HAD_sf"/>
</dbReference>
<keyword evidence="10" id="KW-1185">Reference proteome</keyword>
<dbReference type="Gene3D" id="1.10.150.340">
    <property type="entry name" value="Pyrimidine 5'-nucleotidase (UMPH-1), N-terminal domain"/>
    <property type="match status" value="1"/>
</dbReference>
<evidence type="ECO:0000256" key="7">
    <source>
        <dbReference type="ARBA" id="ARBA00022842"/>
    </source>
</evidence>
<dbReference type="Proteomes" id="UP000230423">
    <property type="component" value="Unassembled WGS sequence"/>
</dbReference>
<name>A0A2G9V117_TELCI</name>
<dbReference type="InterPro" id="IPR006434">
    <property type="entry name" value="Pyrimidine_nucleotidase_eu"/>
</dbReference>
<comment type="similarity">
    <text evidence="2">Belongs to the pyrimidine 5'-nucleotidase family.</text>
</comment>
<dbReference type="AlphaFoldDB" id="A0A2G9V117"/>
<dbReference type="Pfam" id="PF05822">
    <property type="entry name" value="UMPH-1"/>
    <property type="match status" value="2"/>
</dbReference>
<comment type="catalytic activity">
    <reaction evidence="1">
        <text>a ribonucleoside 5'-phosphate + H2O = a ribonucleoside + phosphate</text>
        <dbReference type="Rhea" id="RHEA:12484"/>
        <dbReference type="ChEBI" id="CHEBI:15377"/>
        <dbReference type="ChEBI" id="CHEBI:18254"/>
        <dbReference type="ChEBI" id="CHEBI:43474"/>
        <dbReference type="ChEBI" id="CHEBI:58043"/>
        <dbReference type="EC" id="3.1.3.5"/>
    </reaction>
</comment>
<organism evidence="9 10">
    <name type="scientific">Teladorsagia circumcincta</name>
    <name type="common">Brown stomach worm</name>
    <name type="synonym">Ostertagia circumcincta</name>
    <dbReference type="NCBI Taxonomy" id="45464"/>
    <lineage>
        <taxon>Eukaryota</taxon>
        <taxon>Metazoa</taxon>
        <taxon>Ecdysozoa</taxon>
        <taxon>Nematoda</taxon>
        <taxon>Chromadorea</taxon>
        <taxon>Rhabditida</taxon>
        <taxon>Rhabditina</taxon>
        <taxon>Rhabditomorpha</taxon>
        <taxon>Strongyloidea</taxon>
        <taxon>Trichostrongylidae</taxon>
        <taxon>Teladorsagia</taxon>
    </lineage>
</organism>
<dbReference type="GO" id="GO:0000166">
    <property type="term" value="F:nucleotide binding"/>
    <property type="evidence" value="ECO:0007669"/>
    <property type="project" value="UniProtKB-KW"/>
</dbReference>
<evidence type="ECO:0000256" key="5">
    <source>
        <dbReference type="ARBA" id="ARBA00022741"/>
    </source>
</evidence>
<dbReference type="OrthoDB" id="4096268at2759"/>
<dbReference type="PANTHER" id="PTHR13045">
    <property type="entry name" value="5'-NUCLEOTIDASE"/>
    <property type="match status" value="1"/>
</dbReference>
<keyword evidence="8" id="KW-0546">Nucleotide metabolism</keyword>
<protein>
    <recommendedName>
        <fullName evidence="3">5'-nucleotidase</fullName>
        <ecNumber evidence="3">3.1.3.5</ecNumber>
    </recommendedName>
</protein>
<keyword evidence="7" id="KW-0460">Magnesium</keyword>
<proteinExistence type="inferred from homology"/>
<gene>
    <name evidence="9" type="ORF">TELCIR_02499</name>
</gene>